<dbReference type="InterPro" id="IPR036249">
    <property type="entry name" value="Thioredoxin-like_sf"/>
</dbReference>
<organism evidence="5 6">
    <name type="scientific">Magnaporthiopsis poae (strain ATCC 64411 / 73-15)</name>
    <name type="common">Kentucky bluegrass fungus</name>
    <name type="synonym">Magnaporthe poae</name>
    <dbReference type="NCBI Taxonomy" id="644358"/>
    <lineage>
        <taxon>Eukaryota</taxon>
        <taxon>Fungi</taxon>
        <taxon>Dikarya</taxon>
        <taxon>Ascomycota</taxon>
        <taxon>Pezizomycotina</taxon>
        <taxon>Sordariomycetes</taxon>
        <taxon>Sordariomycetidae</taxon>
        <taxon>Magnaporthales</taxon>
        <taxon>Magnaporthaceae</taxon>
        <taxon>Magnaporthiopsis</taxon>
    </lineage>
</organism>
<reference evidence="6" key="2">
    <citation type="submission" date="2010-05" db="EMBL/GenBank/DDBJ databases">
        <title>The genome sequence of Magnaporthe poae strain ATCC 64411.</title>
        <authorList>
            <person name="Ma L.-J."/>
            <person name="Dead R."/>
            <person name="Young S."/>
            <person name="Zeng Q."/>
            <person name="Koehrsen M."/>
            <person name="Alvarado L."/>
            <person name="Berlin A."/>
            <person name="Chapman S.B."/>
            <person name="Chen Z."/>
            <person name="Freedman E."/>
            <person name="Gellesch M."/>
            <person name="Goldberg J."/>
            <person name="Griggs A."/>
            <person name="Gujja S."/>
            <person name="Heilman E.R."/>
            <person name="Heiman D."/>
            <person name="Hepburn T."/>
            <person name="Howarth C."/>
            <person name="Jen D."/>
            <person name="Larson L."/>
            <person name="Mehta T."/>
            <person name="Neiman D."/>
            <person name="Pearson M."/>
            <person name="Roberts A."/>
            <person name="Saif S."/>
            <person name="Shea T."/>
            <person name="Shenoy N."/>
            <person name="Sisk P."/>
            <person name="Stolte C."/>
            <person name="Sykes S."/>
            <person name="Walk T."/>
            <person name="White J."/>
            <person name="Yandava C."/>
            <person name="Haas B."/>
            <person name="Nusbaum C."/>
            <person name="Birren B."/>
        </authorList>
    </citation>
    <scope>NUCLEOTIDE SEQUENCE [LARGE SCALE GENOMIC DNA]</scope>
    <source>
        <strain evidence="6">ATCC 64411 / 73-15</strain>
    </source>
</reference>
<dbReference type="CDD" id="cd03046">
    <property type="entry name" value="GST_N_GTT1_like"/>
    <property type="match status" value="1"/>
</dbReference>
<evidence type="ECO:0000313" key="4">
    <source>
        <dbReference type="EMBL" id="KLU87608.1"/>
    </source>
</evidence>
<dbReference type="Pfam" id="PF13409">
    <property type="entry name" value="GST_N_2"/>
    <property type="match status" value="1"/>
</dbReference>
<dbReference type="GO" id="GO:0016740">
    <property type="term" value="F:transferase activity"/>
    <property type="evidence" value="ECO:0007669"/>
    <property type="project" value="UniProtKB-KW"/>
</dbReference>
<proteinExistence type="inferred from homology"/>
<dbReference type="Proteomes" id="UP000011715">
    <property type="component" value="Unassembled WGS sequence"/>
</dbReference>
<dbReference type="SFLD" id="SFLDS00019">
    <property type="entry name" value="Glutathione_Transferase_(cytos"/>
    <property type="match status" value="1"/>
</dbReference>
<evidence type="ECO:0000256" key="1">
    <source>
        <dbReference type="ARBA" id="ARBA00007409"/>
    </source>
</evidence>
<reference evidence="4" key="3">
    <citation type="submission" date="2011-03" db="EMBL/GenBank/DDBJ databases">
        <title>Annotation of Magnaporthe poae ATCC 64411.</title>
        <authorList>
            <person name="Ma L.-J."/>
            <person name="Dead R."/>
            <person name="Young S.K."/>
            <person name="Zeng Q."/>
            <person name="Gargeya S."/>
            <person name="Fitzgerald M."/>
            <person name="Haas B."/>
            <person name="Abouelleil A."/>
            <person name="Alvarado L."/>
            <person name="Arachchi H.M."/>
            <person name="Berlin A."/>
            <person name="Brown A."/>
            <person name="Chapman S.B."/>
            <person name="Chen Z."/>
            <person name="Dunbar C."/>
            <person name="Freedman E."/>
            <person name="Gearin G."/>
            <person name="Gellesch M."/>
            <person name="Goldberg J."/>
            <person name="Griggs A."/>
            <person name="Gujja S."/>
            <person name="Heiman D."/>
            <person name="Howarth C."/>
            <person name="Larson L."/>
            <person name="Lui A."/>
            <person name="MacDonald P.J.P."/>
            <person name="Mehta T."/>
            <person name="Montmayeur A."/>
            <person name="Murphy C."/>
            <person name="Neiman D."/>
            <person name="Pearson M."/>
            <person name="Priest M."/>
            <person name="Roberts A."/>
            <person name="Saif S."/>
            <person name="Shea T."/>
            <person name="Shenoy N."/>
            <person name="Sisk P."/>
            <person name="Stolte C."/>
            <person name="Sykes S."/>
            <person name="Yandava C."/>
            <person name="Wortman J."/>
            <person name="Nusbaum C."/>
            <person name="Birren B."/>
        </authorList>
    </citation>
    <scope>NUCLEOTIDE SEQUENCE</scope>
    <source>
        <strain evidence="4">ATCC 64411</strain>
    </source>
</reference>
<dbReference type="InterPro" id="IPR010987">
    <property type="entry name" value="Glutathione-S-Trfase_C-like"/>
</dbReference>
<accession>A0A0C4E2G9</accession>
<protein>
    <submittedName>
        <fullName evidence="4">Glutathione S-transferase I</fullName>
    </submittedName>
</protein>
<keyword evidence="6" id="KW-1185">Reference proteome</keyword>
<keyword evidence="4" id="KW-0808">Transferase</keyword>
<dbReference type="OrthoDB" id="2098326at2759"/>
<reference evidence="5" key="4">
    <citation type="journal article" date="2015" name="G3 (Bethesda)">
        <title>Genome sequences of three phytopathogenic species of the Magnaporthaceae family of fungi.</title>
        <authorList>
            <person name="Okagaki L.H."/>
            <person name="Nunes C.C."/>
            <person name="Sailsbery J."/>
            <person name="Clay B."/>
            <person name="Brown D."/>
            <person name="John T."/>
            <person name="Oh Y."/>
            <person name="Young N."/>
            <person name="Fitzgerald M."/>
            <person name="Haas B.J."/>
            <person name="Zeng Q."/>
            <person name="Young S."/>
            <person name="Adiconis X."/>
            <person name="Fan L."/>
            <person name="Levin J.Z."/>
            <person name="Mitchell T.K."/>
            <person name="Okubara P.A."/>
            <person name="Farman M.L."/>
            <person name="Kohn L.M."/>
            <person name="Birren B."/>
            <person name="Ma L.-J."/>
            <person name="Dean R.A."/>
        </authorList>
    </citation>
    <scope>NUCLEOTIDE SEQUENCE</scope>
    <source>
        <strain evidence="5">ATCC 64411 / 73-15</strain>
    </source>
</reference>
<dbReference type="SUPFAM" id="SSF47616">
    <property type="entry name" value="GST C-terminal domain-like"/>
    <property type="match status" value="1"/>
</dbReference>
<name>A0A0C4E2G9_MAGP6</name>
<comment type="similarity">
    <text evidence="1">Belongs to the GST superfamily.</text>
</comment>
<dbReference type="VEuPathDB" id="FungiDB:MAPG_06605"/>
<dbReference type="Gene3D" id="3.40.30.10">
    <property type="entry name" value="Glutaredoxin"/>
    <property type="match status" value="1"/>
</dbReference>
<evidence type="ECO:0000313" key="5">
    <source>
        <dbReference type="EnsemblFungi" id="MAPG_06605T0"/>
    </source>
</evidence>
<feature type="domain" description="GST N-terminal" evidence="2">
    <location>
        <begin position="7"/>
        <end position="95"/>
    </location>
</feature>
<evidence type="ECO:0000259" key="2">
    <source>
        <dbReference type="PROSITE" id="PS50404"/>
    </source>
</evidence>
<dbReference type="EnsemblFungi" id="MAPG_06605T0">
    <property type="protein sequence ID" value="MAPG_06605T0"/>
    <property type="gene ID" value="MAPG_06605"/>
</dbReference>
<dbReference type="InterPro" id="IPR040079">
    <property type="entry name" value="Glutathione_S-Trfase"/>
</dbReference>
<evidence type="ECO:0000259" key="3">
    <source>
        <dbReference type="PROSITE" id="PS50405"/>
    </source>
</evidence>
<dbReference type="EMBL" id="GL876970">
    <property type="protein sequence ID" value="KLU87608.1"/>
    <property type="molecule type" value="Genomic_DNA"/>
</dbReference>
<evidence type="ECO:0000313" key="6">
    <source>
        <dbReference type="Proteomes" id="UP000011715"/>
    </source>
</evidence>
<dbReference type="SUPFAM" id="SSF52833">
    <property type="entry name" value="Thioredoxin-like"/>
    <property type="match status" value="1"/>
</dbReference>
<dbReference type="InterPro" id="IPR036282">
    <property type="entry name" value="Glutathione-S-Trfase_C_sf"/>
</dbReference>
<gene>
    <name evidence="4" type="ORF">MAPG_06605</name>
</gene>
<dbReference type="Pfam" id="PF13410">
    <property type="entry name" value="GST_C_2"/>
    <property type="match status" value="1"/>
</dbReference>
<dbReference type="AlphaFoldDB" id="A0A0C4E2G9"/>
<dbReference type="EMBL" id="ADBL01001598">
    <property type="status" value="NOT_ANNOTATED_CDS"/>
    <property type="molecule type" value="Genomic_DNA"/>
</dbReference>
<dbReference type="eggNOG" id="KOG0867">
    <property type="taxonomic scope" value="Eukaryota"/>
</dbReference>
<dbReference type="SFLD" id="SFLDG00358">
    <property type="entry name" value="Main_(cytGST)"/>
    <property type="match status" value="1"/>
</dbReference>
<dbReference type="STRING" id="644358.A0A0C4E2G9"/>
<sequence>MATKENKPIIKLHWLNGSRAQGILFLLEELEVPYELQIYHRTKDMLAPPELAELHPLGKSPVVTIAKPDSSEPPLVLAESGFIIDYLCDHFGAGKNLMPKRWKDGQEGKPGGETEEWLRFRYLLYYPEGSLAPYLLMALLLNGLKGPRIPFLVRPITSAVASRVMGMLVIPNLKSQLGFLEKQLETSPGGGDYLCGKDLTAGDVALAFPILWGKTEFEGMGLTEAAFPRVWAYMERLEARPGWKRASDKIREMEGSYSLLPQ</sequence>
<dbReference type="PROSITE" id="PS50405">
    <property type="entry name" value="GST_CTER"/>
    <property type="match status" value="1"/>
</dbReference>
<reference evidence="4" key="1">
    <citation type="submission" date="2010-05" db="EMBL/GenBank/DDBJ databases">
        <title>The Genome Sequence of Magnaporthe poae strain ATCC 64411.</title>
        <authorList>
            <consortium name="The Broad Institute Genome Sequencing Platform"/>
            <consortium name="Broad Institute Genome Sequencing Center for Infectious Disease"/>
            <person name="Ma L.-J."/>
            <person name="Dead R."/>
            <person name="Young S."/>
            <person name="Zeng Q."/>
            <person name="Koehrsen M."/>
            <person name="Alvarado L."/>
            <person name="Berlin A."/>
            <person name="Chapman S.B."/>
            <person name="Chen Z."/>
            <person name="Freedman E."/>
            <person name="Gellesch M."/>
            <person name="Goldberg J."/>
            <person name="Griggs A."/>
            <person name="Gujja S."/>
            <person name="Heilman E.R."/>
            <person name="Heiman D."/>
            <person name="Hepburn T."/>
            <person name="Howarth C."/>
            <person name="Jen D."/>
            <person name="Larson L."/>
            <person name="Mehta T."/>
            <person name="Neiman D."/>
            <person name="Pearson M."/>
            <person name="Roberts A."/>
            <person name="Saif S."/>
            <person name="Shea T."/>
            <person name="Shenoy N."/>
            <person name="Sisk P."/>
            <person name="Stolte C."/>
            <person name="Sykes S."/>
            <person name="Walk T."/>
            <person name="White J."/>
            <person name="Yandava C."/>
            <person name="Haas B."/>
            <person name="Nusbaum C."/>
            <person name="Birren B."/>
        </authorList>
    </citation>
    <scope>NUCLEOTIDE SEQUENCE</scope>
    <source>
        <strain evidence="4">ATCC 64411</strain>
    </source>
</reference>
<dbReference type="Gene3D" id="1.20.1050.10">
    <property type="match status" value="1"/>
</dbReference>
<dbReference type="PANTHER" id="PTHR44051">
    <property type="entry name" value="GLUTATHIONE S-TRANSFERASE-RELATED"/>
    <property type="match status" value="1"/>
</dbReference>
<dbReference type="PROSITE" id="PS50404">
    <property type="entry name" value="GST_NTER"/>
    <property type="match status" value="1"/>
</dbReference>
<dbReference type="InterPro" id="IPR004045">
    <property type="entry name" value="Glutathione_S-Trfase_N"/>
</dbReference>
<dbReference type="OMA" id="DVQMSFP"/>
<feature type="domain" description="GST C-terminal" evidence="3">
    <location>
        <begin position="113"/>
        <end position="257"/>
    </location>
</feature>
<reference evidence="5" key="5">
    <citation type="submission" date="2015-06" db="UniProtKB">
        <authorList>
            <consortium name="EnsemblFungi"/>
        </authorList>
    </citation>
    <scope>IDENTIFICATION</scope>
    <source>
        <strain evidence="5">ATCC 64411</strain>
    </source>
</reference>
<dbReference type="PANTHER" id="PTHR44051:SF9">
    <property type="entry name" value="GLUTATHIONE S-TRANSFERASE 1"/>
    <property type="match status" value="1"/>
</dbReference>